<dbReference type="EMBL" id="CP024785">
    <property type="protein sequence ID" value="AUB40973.1"/>
    <property type="molecule type" value="Genomic_DNA"/>
</dbReference>
<organism evidence="1 2">
    <name type="scientific">Nostoc flagelliforme CCNUN1</name>
    <dbReference type="NCBI Taxonomy" id="2038116"/>
    <lineage>
        <taxon>Bacteria</taxon>
        <taxon>Bacillati</taxon>
        <taxon>Cyanobacteriota</taxon>
        <taxon>Cyanophyceae</taxon>
        <taxon>Nostocales</taxon>
        <taxon>Nostocaceae</taxon>
        <taxon>Nostoc</taxon>
    </lineage>
</organism>
<name>A0A2K8T043_9NOSO</name>
<evidence type="ECO:0000313" key="2">
    <source>
        <dbReference type="Proteomes" id="UP000232003"/>
    </source>
</evidence>
<dbReference type="AlphaFoldDB" id="A0A2K8T043"/>
<protein>
    <submittedName>
        <fullName evidence="1">Uncharacterized protein</fullName>
    </submittedName>
</protein>
<gene>
    <name evidence="1" type="ORF">COO91_07009</name>
</gene>
<dbReference type="KEGG" id="nfl:COO91_07009"/>
<keyword evidence="2" id="KW-1185">Reference proteome</keyword>
<reference evidence="1 2" key="1">
    <citation type="submission" date="2017-11" db="EMBL/GenBank/DDBJ databases">
        <title>Complete genome of a free-living desiccation-tolerant cyanobacterium and its photosynthetic adaptation to extreme terrestrial habitat.</title>
        <authorList>
            <person name="Shang J."/>
        </authorList>
    </citation>
    <scope>NUCLEOTIDE SEQUENCE [LARGE SCALE GENOMIC DNA]</scope>
    <source>
        <strain evidence="1 2">CCNUN1</strain>
    </source>
</reference>
<sequence length="45" mass="5001">MVAASNSVKHHKPALEKNSGFECDSITLHLSQEVVCLRENANYDN</sequence>
<accession>A0A2K8T043</accession>
<proteinExistence type="predicted"/>
<evidence type="ECO:0000313" key="1">
    <source>
        <dbReference type="EMBL" id="AUB40973.1"/>
    </source>
</evidence>
<dbReference type="Proteomes" id="UP000232003">
    <property type="component" value="Chromosome"/>
</dbReference>